<keyword evidence="4" id="KW-0862">Zinc</keyword>
<dbReference type="Proteomes" id="UP000572984">
    <property type="component" value="Unassembled WGS sequence"/>
</dbReference>
<organism evidence="6 7">
    <name type="scientific">Microvirga mediterraneensis</name>
    <dbReference type="NCBI Taxonomy" id="2754695"/>
    <lineage>
        <taxon>Bacteria</taxon>
        <taxon>Pseudomonadati</taxon>
        <taxon>Pseudomonadota</taxon>
        <taxon>Alphaproteobacteria</taxon>
        <taxon>Hyphomicrobiales</taxon>
        <taxon>Methylobacteriaceae</taxon>
        <taxon>Microvirga</taxon>
    </lineage>
</organism>
<dbReference type="AlphaFoldDB" id="A0A838BU68"/>
<evidence type="ECO:0000259" key="5">
    <source>
        <dbReference type="SMART" id="SM00849"/>
    </source>
</evidence>
<evidence type="ECO:0000313" key="6">
    <source>
        <dbReference type="EMBL" id="MBA1158961.1"/>
    </source>
</evidence>
<dbReference type="Pfam" id="PF00753">
    <property type="entry name" value="Lactamase_B"/>
    <property type="match status" value="1"/>
</dbReference>
<evidence type="ECO:0000256" key="2">
    <source>
        <dbReference type="ARBA" id="ARBA00022723"/>
    </source>
</evidence>
<evidence type="ECO:0000256" key="4">
    <source>
        <dbReference type="ARBA" id="ARBA00022833"/>
    </source>
</evidence>
<proteinExistence type="inferred from homology"/>
<dbReference type="Gene3D" id="3.60.15.10">
    <property type="entry name" value="Ribonuclease Z/Hydroxyacylglutathione hydrolase-like"/>
    <property type="match status" value="1"/>
</dbReference>
<dbReference type="RefSeq" id="WP_181054549.1">
    <property type="nucleotide sequence ID" value="NZ_JACDXJ010000002.1"/>
</dbReference>
<dbReference type="SMART" id="SM00849">
    <property type="entry name" value="Lactamase_B"/>
    <property type="match status" value="1"/>
</dbReference>
<name>A0A838BU68_9HYPH</name>
<dbReference type="PANTHER" id="PTHR42978:SF6">
    <property type="entry name" value="QUORUM-QUENCHING LACTONASE YTNP-RELATED"/>
    <property type="match status" value="1"/>
</dbReference>
<reference evidence="6 7" key="1">
    <citation type="submission" date="2020-07" db="EMBL/GenBank/DDBJ databases">
        <title>Draft genome and description of Microvirga mediterraneensis Marseille-Q2068 sp. nov.</title>
        <authorList>
            <person name="Boxberger M."/>
        </authorList>
    </citation>
    <scope>NUCLEOTIDE SEQUENCE [LARGE SCALE GENOMIC DNA]</scope>
    <source>
        <strain evidence="6 7">Marseille-Q2068</strain>
    </source>
</reference>
<accession>A0A838BU68</accession>
<dbReference type="InterPro" id="IPR051013">
    <property type="entry name" value="MBL_superfamily_lactonases"/>
</dbReference>
<evidence type="ECO:0000256" key="3">
    <source>
        <dbReference type="ARBA" id="ARBA00022801"/>
    </source>
</evidence>
<comment type="similarity">
    <text evidence="1">Belongs to the metallo-beta-lactamase superfamily.</text>
</comment>
<evidence type="ECO:0000256" key="1">
    <source>
        <dbReference type="ARBA" id="ARBA00007749"/>
    </source>
</evidence>
<protein>
    <submittedName>
        <fullName evidence="6">MBL fold metallo-hydrolase</fullName>
    </submittedName>
</protein>
<feature type="domain" description="Metallo-beta-lactamase" evidence="5">
    <location>
        <begin position="59"/>
        <end position="269"/>
    </location>
</feature>
<dbReference type="SUPFAM" id="SSF56281">
    <property type="entry name" value="Metallo-hydrolase/oxidoreductase"/>
    <property type="match status" value="1"/>
</dbReference>
<dbReference type="PANTHER" id="PTHR42978">
    <property type="entry name" value="QUORUM-QUENCHING LACTONASE YTNP-RELATED-RELATED"/>
    <property type="match status" value="1"/>
</dbReference>
<dbReference type="EMBL" id="JACDXJ010000002">
    <property type="protein sequence ID" value="MBA1158961.1"/>
    <property type="molecule type" value="Genomic_DNA"/>
</dbReference>
<comment type="caution">
    <text evidence="6">The sequence shown here is derived from an EMBL/GenBank/DDBJ whole genome shotgun (WGS) entry which is preliminary data.</text>
</comment>
<dbReference type="GO" id="GO:0046872">
    <property type="term" value="F:metal ion binding"/>
    <property type="evidence" value="ECO:0007669"/>
    <property type="project" value="UniProtKB-KW"/>
</dbReference>
<dbReference type="CDD" id="cd16277">
    <property type="entry name" value="metallo-hydrolase-like_MBL-fold"/>
    <property type="match status" value="1"/>
</dbReference>
<sequence length="298" mass="33018">MQEETYRIGSWRVTRIPEITLEFAPAALIPAWDDGVLGAEAEPVIRPTRAARRDRLSVPVQSWLVQDSTCRILIDTGIGNGRQRAFPAFANLMTDYLERLVAAGAAPEEVDYVFCTHLHTDHVGWNTREEGGRWVPTFPRARYVWGRVEGTTARQARFEKGPAAGVFGDSIAPVITAGLVDEIDPGPFEPIDSVTFHATPGHSPGHLSISIRSGGEEAFFGGDVLHNQVQVLRPEWNSVFCETAELARTSRLWALSYAADRNVLFFGSHLGGSSVGRVRRSGEQFTWIHERGACEWHL</sequence>
<dbReference type="InterPro" id="IPR001279">
    <property type="entry name" value="Metallo-B-lactamas"/>
</dbReference>
<dbReference type="InterPro" id="IPR036866">
    <property type="entry name" value="RibonucZ/Hydroxyglut_hydro"/>
</dbReference>
<evidence type="ECO:0000313" key="7">
    <source>
        <dbReference type="Proteomes" id="UP000572984"/>
    </source>
</evidence>
<keyword evidence="7" id="KW-1185">Reference proteome</keyword>
<keyword evidence="2" id="KW-0479">Metal-binding</keyword>
<gene>
    <name evidence="6" type="ORF">H0S73_22955</name>
</gene>
<keyword evidence="3 6" id="KW-0378">Hydrolase</keyword>
<dbReference type="GO" id="GO:0016787">
    <property type="term" value="F:hydrolase activity"/>
    <property type="evidence" value="ECO:0007669"/>
    <property type="project" value="UniProtKB-KW"/>
</dbReference>